<keyword evidence="1" id="KW-0812">Transmembrane</keyword>
<proteinExistence type="predicted"/>
<sequence>VLSLFLAVSAAITIVDKHEKTKSFASKKHDKRGLVNLEYGIPEHVFGPQEPAPVIESSVPEVGGHFESVIAPVPPPLPPAIPPAAPAVAVPVPQPVAHPVPVAVPVTRHVPVPVPVDRPVPVPVAVPVPKPYPVHVEKIVHVDRPVPVPFERPVHVPVDRPVAVPVPVPKPYPVPFEKVVHVDRPYPVHVAVPYHVPKPYPVPVAIHAHKTHGWFKKSWKSFNENYKPVILTALTILKSELISLNYPVVCIFILYVVIGPFSFMQFRDAEIFMKRIKKMKPKCFEDDR</sequence>
<feature type="non-terminal residue" evidence="2">
    <location>
        <position position="1"/>
    </location>
</feature>
<dbReference type="Proteomes" id="UP000752696">
    <property type="component" value="Unassembled WGS sequence"/>
</dbReference>
<feature type="transmembrane region" description="Helical" evidence="1">
    <location>
        <begin position="244"/>
        <end position="266"/>
    </location>
</feature>
<comment type="caution">
    <text evidence="2">The sequence shown here is derived from an EMBL/GenBank/DDBJ whole genome shotgun (WGS) entry which is preliminary data.</text>
</comment>
<evidence type="ECO:0000256" key="1">
    <source>
        <dbReference type="SAM" id="Phobius"/>
    </source>
</evidence>
<keyword evidence="1" id="KW-0472">Membrane</keyword>
<gene>
    <name evidence="2" type="ORF">MHI_LOCUS481306</name>
</gene>
<accession>A0A6V7H7J1</accession>
<evidence type="ECO:0000313" key="2">
    <source>
        <dbReference type="EMBL" id="CAD1474626.1"/>
    </source>
</evidence>
<protein>
    <submittedName>
        <fullName evidence="2">Uncharacterized protein</fullName>
    </submittedName>
</protein>
<dbReference type="OrthoDB" id="7701074at2759"/>
<organism evidence="2 3">
    <name type="scientific">Heterotrigona itama</name>
    <dbReference type="NCBI Taxonomy" id="395501"/>
    <lineage>
        <taxon>Eukaryota</taxon>
        <taxon>Metazoa</taxon>
        <taxon>Ecdysozoa</taxon>
        <taxon>Arthropoda</taxon>
        <taxon>Hexapoda</taxon>
        <taxon>Insecta</taxon>
        <taxon>Pterygota</taxon>
        <taxon>Neoptera</taxon>
        <taxon>Endopterygota</taxon>
        <taxon>Hymenoptera</taxon>
        <taxon>Apocrita</taxon>
        <taxon>Aculeata</taxon>
        <taxon>Apoidea</taxon>
        <taxon>Anthophila</taxon>
        <taxon>Apidae</taxon>
        <taxon>Heterotrigona</taxon>
    </lineage>
</organism>
<keyword evidence="3" id="KW-1185">Reference proteome</keyword>
<keyword evidence="1" id="KW-1133">Transmembrane helix</keyword>
<dbReference type="EMBL" id="CAJDYZ010007797">
    <property type="protein sequence ID" value="CAD1474626.1"/>
    <property type="molecule type" value="Genomic_DNA"/>
</dbReference>
<evidence type="ECO:0000313" key="3">
    <source>
        <dbReference type="Proteomes" id="UP000752696"/>
    </source>
</evidence>
<dbReference type="AlphaFoldDB" id="A0A6V7H7J1"/>
<reference evidence="2" key="1">
    <citation type="submission" date="2020-07" db="EMBL/GenBank/DDBJ databases">
        <authorList>
            <person name="Nazaruddin N."/>
        </authorList>
    </citation>
    <scope>NUCLEOTIDE SEQUENCE</scope>
</reference>
<feature type="non-terminal residue" evidence="2">
    <location>
        <position position="288"/>
    </location>
</feature>
<name>A0A6V7H7J1_9HYME</name>